<organism evidence="1 2">
    <name type="scientific">Saccharophagus degradans (strain 2-40 / ATCC 43961 / DSM 17024)</name>
    <dbReference type="NCBI Taxonomy" id="203122"/>
    <lineage>
        <taxon>Bacteria</taxon>
        <taxon>Pseudomonadati</taxon>
        <taxon>Pseudomonadota</taxon>
        <taxon>Gammaproteobacteria</taxon>
        <taxon>Cellvibrionales</taxon>
        <taxon>Cellvibrionaceae</taxon>
        <taxon>Saccharophagus</taxon>
    </lineage>
</organism>
<accession>Q21PE7</accession>
<protein>
    <recommendedName>
        <fullName evidence="3">DUF1839 family protein</fullName>
    </recommendedName>
</protein>
<dbReference type="Proteomes" id="UP000001947">
    <property type="component" value="Chromosome"/>
</dbReference>
<keyword evidence="2" id="KW-1185">Reference proteome</keyword>
<reference evidence="1 2" key="1">
    <citation type="journal article" date="2008" name="PLoS Genet.">
        <title>Complete genome sequence of the complex carbohydrate-degrading marine bacterium, Saccharophagus degradans strain 2-40 T.</title>
        <authorList>
            <person name="Weiner R.M."/>
            <person name="Taylor L.E.II."/>
            <person name="Henrissat B."/>
            <person name="Hauser L."/>
            <person name="Land M."/>
            <person name="Coutinho P.M."/>
            <person name="Rancurel C."/>
            <person name="Saunders E.H."/>
            <person name="Longmire A.G."/>
            <person name="Zhang H."/>
            <person name="Bayer E.A."/>
            <person name="Gilbert H.J."/>
            <person name="Larimer F."/>
            <person name="Zhulin I.B."/>
            <person name="Ekborg N.A."/>
            <person name="Lamed R."/>
            <person name="Richardson P.M."/>
            <person name="Borovok I."/>
            <person name="Hutcheson S."/>
        </authorList>
    </citation>
    <scope>NUCLEOTIDE SEQUENCE [LARGE SCALE GENOMIC DNA]</scope>
    <source>
        <strain evidence="2">2-40 / ATCC 43961 / DSM 17024</strain>
    </source>
</reference>
<dbReference type="RefSeq" id="WP_011466656.1">
    <property type="nucleotide sequence ID" value="NC_007912.1"/>
</dbReference>
<dbReference type="STRING" id="203122.Sde_0168"/>
<dbReference type="Pfam" id="PF08893">
    <property type="entry name" value="DUF1839"/>
    <property type="match status" value="1"/>
</dbReference>
<gene>
    <name evidence="1" type="ordered locus">Sde_0168</name>
</gene>
<dbReference type="HOGENOM" id="CLU_055969_0_0_6"/>
<dbReference type="OrthoDB" id="4371620at2"/>
<dbReference type="AlphaFoldDB" id="Q21PE7"/>
<dbReference type="GeneID" id="98611876"/>
<dbReference type="eggNOG" id="ENOG502Z9WS">
    <property type="taxonomic scope" value="Bacteria"/>
</dbReference>
<dbReference type="InterPro" id="IPR014989">
    <property type="entry name" value="DUF1839"/>
</dbReference>
<dbReference type="EMBL" id="CP000282">
    <property type="protein sequence ID" value="ABD79432.1"/>
    <property type="molecule type" value="Genomic_DNA"/>
</dbReference>
<evidence type="ECO:0008006" key="3">
    <source>
        <dbReference type="Google" id="ProtNLM"/>
    </source>
</evidence>
<sequence length="322" mass="37198">MDIKPIIDLNPSTYARHAIHGEERIWAETNCYVDVLVELIHSLGYDPVAGLAFTLSVDFEEDQWTFFKYPPGDLLELYGLDIQELNPWKNLVEHVANQVHAAKPVLVELDSYFLPDTAGSAYKQEHVKSTVAVNAIDINKKFMGYFHGQGYYELNGDDFDNIFQLNGLVHERMLPPYIELVKTRGQDQSKLFEKSLVTFERHIQLMPELNPFEKFKLQFEQDLKWLLNAELEAFHKYSFASLRQYGACFELSLTYLQWLQQHGKNGLDDAAITACRSISETAKAFQFQLARSIMRKKPLNLEPLENMASQWLILKSTLRNTI</sequence>
<name>Q21PE7_SACD2</name>
<proteinExistence type="predicted"/>
<dbReference type="KEGG" id="sde:Sde_0168"/>
<evidence type="ECO:0000313" key="2">
    <source>
        <dbReference type="Proteomes" id="UP000001947"/>
    </source>
</evidence>
<evidence type="ECO:0000313" key="1">
    <source>
        <dbReference type="EMBL" id="ABD79432.1"/>
    </source>
</evidence>